<feature type="region of interest" description="Disordered" evidence="1">
    <location>
        <begin position="1"/>
        <end position="40"/>
    </location>
</feature>
<sequence>MVRDDLVDPEVGRSKARPPPLSTTTSRQRSWRGRPSDASTWPAAIGRATIFPCPSLDLGPRCACRRALRERPRRPSSSALRMGEEVGGPEETTRRARTRVDRDAFRGIPSTAAAVAGAAVSGQSKRQHFLEHL</sequence>
<comment type="caution">
    <text evidence="2">The sequence shown here is derived from an EMBL/GenBank/DDBJ whole genome shotgun (WGS) entry which is preliminary data.</text>
</comment>
<name>A0AAV5BXD5_ELECO</name>
<gene>
    <name evidence="2" type="primary">ga06476</name>
    <name evidence="2" type="ORF">PR202_ga06476</name>
</gene>
<dbReference type="Proteomes" id="UP001054889">
    <property type="component" value="Unassembled WGS sequence"/>
</dbReference>
<feature type="compositionally biased region" description="Basic and acidic residues" evidence="1">
    <location>
        <begin position="1"/>
        <end position="13"/>
    </location>
</feature>
<evidence type="ECO:0000313" key="3">
    <source>
        <dbReference type="Proteomes" id="UP001054889"/>
    </source>
</evidence>
<accession>A0AAV5BXD5</accession>
<evidence type="ECO:0000313" key="2">
    <source>
        <dbReference type="EMBL" id="GJM90218.1"/>
    </source>
</evidence>
<organism evidence="2 3">
    <name type="scientific">Eleusine coracana subsp. coracana</name>
    <dbReference type="NCBI Taxonomy" id="191504"/>
    <lineage>
        <taxon>Eukaryota</taxon>
        <taxon>Viridiplantae</taxon>
        <taxon>Streptophyta</taxon>
        <taxon>Embryophyta</taxon>
        <taxon>Tracheophyta</taxon>
        <taxon>Spermatophyta</taxon>
        <taxon>Magnoliopsida</taxon>
        <taxon>Liliopsida</taxon>
        <taxon>Poales</taxon>
        <taxon>Poaceae</taxon>
        <taxon>PACMAD clade</taxon>
        <taxon>Chloridoideae</taxon>
        <taxon>Cynodonteae</taxon>
        <taxon>Eleusininae</taxon>
        <taxon>Eleusine</taxon>
    </lineage>
</organism>
<reference evidence="2" key="2">
    <citation type="submission" date="2021-12" db="EMBL/GenBank/DDBJ databases">
        <title>Resequencing data analysis of finger millet.</title>
        <authorList>
            <person name="Hatakeyama M."/>
            <person name="Aluri S."/>
            <person name="Balachadran M.T."/>
            <person name="Sivarajan S.R."/>
            <person name="Poveda L."/>
            <person name="Shimizu-Inatsugi R."/>
            <person name="Schlapbach R."/>
            <person name="Sreeman S.M."/>
            <person name="Shimizu K.K."/>
        </authorList>
    </citation>
    <scope>NUCLEOTIDE SEQUENCE</scope>
</reference>
<feature type="compositionally biased region" description="Basic and acidic residues" evidence="1">
    <location>
        <begin position="91"/>
        <end position="105"/>
    </location>
</feature>
<evidence type="ECO:0000256" key="1">
    <source>
        <dbReference type="SAM" id="MobiDB-lite"/>
    </source>
</evidence>
<dbReference type="AlphaFoldDB" id="A0AAV5BXD5"/>
<proteinExistence type="predicted"/>
<reference evidence="2" key="1">
    <citation type="journal article" date="2018" name="DNA Res.">
        <title>Multiple hybrid de novo genome assembly of finger millet, an orphan allotetraploid crop.</title>
        <authorList>
            <person name="Hatakeyama M."/>
            <person name="Aluri S."/>
            <person name="Balachadran M.T."/>
            <person name="Sivarajan S.R."/>
            <person name="Patrignani A."/>
            <person name="Gruter S."/>
            <person name="Poveda L."/>
            <person name="Shimizu-Inatsugi R."/>
            <person name="Baeten J."/>
            <person name="Francoijs K.J."/>
            <person name="Nataraja K.N."/>
            <person name="Reddy Y.A.N."/>
            <person name="Phadnis S."/>
            <person name="Ravikumar R.L."/>
            <person name="Schlapbach R."/>
            <person name="Sreeman S.M."/>
            <person name="Shimizu K.K."/>
        </authorList>
    </citation>
    <scope>NUCLEOTIDE SEQUENCE</scope>
</reference>
<feature type="region of interest" description="Disordered" evidence="1">
    <location>
        <begin position="69"/>
        <end position="105"/>
    </location>
</feature>
<protein>
    <submittedName>
        <fullName evidence="2">Uncharacterized protein</fullName>
    </submittedName>
</protein>
<dbReference type="EMBL" id="BQKI01000003">
    <property type="protein sequence ID" value="GJM90218.1"/>
    <property type="molecule type" value="Genomic_DNA"/>
</dbReference>
<keyword evidence="3" id="KW-1185">Reference proteome</keyword>